<dbReference type="PANTHER" id="PTHR10009:SF18">
    <property type="entry name" value="PROTEIN YELLOW-LIKE PROTEIN"/>
    <property type="match status" value="1"/>
</dbReference>
<dbReference type="SUPFAM" id="SSF101898">
    <property type="entry name" value="NHL repeat"/>
    <property type="match status" value="1"/>
</dbReference>
<protein>
    <recommendedName>
        <fullName evidence="5">Major royal jelly protein</fullName>
    </recommendedName>
</protein>
<evidence type="ECO:0000313" key="3">
    <source>
        <dbReference type="EMBL" id="CCH54455.1"/>
    </source>
</evidence>
<dbReference type="Proteomes" id="UP000009309">
    <property type="component" value="Unassembled WGS sequence"/>
</dbReference>
<comment type="subcellular location">
    <subcellularLocation>
        <location evidence="1">Secreted</location>
    </subcellularLocation>
</comment>
<name>I2GKM9_9BACT</name>
<proteinExistence type="predicted"/>
<comment type="caution">
    <text evidence="3">The sequence shown here is derived from an EMBL/GenBank/DDBJ whole genome shotgun (WGS) entry which is preliminary data.</text>
</comment>
<dbReference type="STRING" id="1185876.BN8_03627"/>
<accession>I2GKM9</accession>
<dbReference type="InterPro" id="IPR011042">
    <property type="entry name" value="6-blade_b-propeller_TolB-like"/>
</dbReference>
<evidence type="ECO:0000256" key="2">
    <source>
        <dbReference type="ARBA" id="ARBA00022525"/>
    </source>
</evidence>
<evidence type="ECO:0000313" key="4">
    <source>
        <dbReference type="Proteomes" id="UP000009309"/>
    </source>
</evidence>
<dbReference type="eggNOG" id="COG3386">
    <property type="taxonomic scope" value="Bacteria"/>
</dbReference>
<dbReference type="EMBL" id="CAIT01000007">
    <property type="protein sequence ID" value="CCH54455.1"/>
    <property type="molecule type" value="Genomic_DNA"/>
</dbReference>
<keyword evidence="4" id="KW-1185">Reference proteome</keyword>
<keyword evidence="2" id="KW-0964">Secreted</keyword>
<dbReference type="PANTHER" id="PTHR10009">
    <property type="entry name" value="PROTEIN YELLOW-RELATED"/>
    <property type="match status" value="1"/>
</dbReference>
<evidence type="ECO:0000256" key="1">
    <source>
        <dbReference type="ARBA" id="ARBA00004613"/>
    </source>
</evidence>
<organism evidence="3 4">
    <name type="scientific">Fibrisoma limi BUZ 3</name>
    <dbReference type="NCBI Taxonomy" id="1185876"/>
    <lineage>
        <taxon>Bacteria</taxon>
        <taxon>Pseudomonadati</taxon>
        <taxon>Bacteroidota</taxon>
        <taxon>Cytophagia</taxon>
        <taxon>Cytophagales</taxon>
        <taxon>Spirosomataceae</taxon>
        <taxon>Fibrisoma</taxon>
    </lineage>
</organism>
<dbReference type="AlphaFoldDB" id="I2GKM9"/>
<dbReference type="Gene3D" id="2.120.10.30">
    <property type="entry name" value="TolB, C-terminal domain"/>
    <property type="match status" value="1"/>
</dbReference>
<gene>
    <name evidence="3" type="ORF">BN8_03627</name>
</gene>
<dbReference type="InterPro" id="IPR017996">
    <property type="entry name" value="MRJP/yellow-related"/>
</dbReference>
<dbReference type="Pfam" id="PF03022">
    <property type="entry name" value="MRJP"/>
    <property type="match status" value="1"/>
</dbReference>
<dbReference type="GO" id="GO:0005576">
    <property type="term" value="C:extracellular region"/>
    <property type="evidence" value="ECO:0007669"/>
    <property type="project" value="UniProtKB-SubCell"/>
</dbReference>
<sequence>MTFFIMKKGLFTLLIGCVAITVLLAQSGGRVLEKVHSFGRYQPVGLAISKSGRMFVSFPHWTDQYQYGLVEMTKDGQRRPYPDADWNRWDTTAPQQHFISLQALFIDDDDILWALDPANPNLGKPKPAGVKLLRIDLRTNQVTRVYRFNDLPLNQAGLNDVQVDARRQVAYLSDPSRACLVVLDLKTGKSRSLLQKHASTTADPNVVMTIDGKEVRDRSGKPFSSNVNGIALTPDFRYLYYRPITKKRLYRIQTRFLTDSTLAPEQVAAGVEDLGDAGFSHGMIADRAGNVYMGDSPAKTIRRYTPAGKFETVVTDERLRWPDSYAVSADGYLYVTVAQYERLPKFNEGQDKVEYPFWLYRVKL</sequence>
<evidence type="ECO:0008006" key="5">
    <source>
        <dbReference type="Google" id="ProtNLM"/>
    </source>
</evidence>
<reference evidence="3 4" key="1">
    <citation type="journal article" date="2012" name="J. Bacteriol.">
        <title>Genome Sequence of the Filamentous Bacterium Fibrisoma limi BUZ 3T.</title>
        <authorList>
            <person name="Filippini M."/>
            <person name="Qi W."/>
            <person name="Jaenicke S."/>
            <person name="Goesmann A."/>
            <person name="Smits T.H."/>
            <person name="Bagheri H.C."/>
        </authorList>
    </citation>
    <scope>NUCLEOTIDE SEQUENCE [LARGE SCALE GENOMIC DNA]</scope>
    <source>
        <strain evidence="4">BUZ 3T</strain>
    </source>
</reference>